<protein>
    <submittedName>
        <fullName evidence="1">Uncharacterized protein</fullName>
    </submittedName>
</protein>
<reference evidence="2" key="2">
    <citation type="submission" date="2015-01" db="EMBL/GenBank/DDBJ databases">
        <title>Evolutionary Origins and Diversification of the Mycorrhizal Mutualists.</title>
        <authorList>
            <consortium name="DOE Joint Genome Institute"/>
            <consortium name="Mycorrhizal Genomics Consortium"/>
            <person name="Kohler A."/>
            <person name="Kuo A."/>
            <person name="Nagy L.G."/>
            <person name="Floudas D."/>
            <person name="Copeland A."/>
            <person name="Barry K.W."/>
            <person name="Cichocki N."/>
            <person name="Veneault-Fourrey C."/>
            <person name="LaButti K."/>
            <person name="Lindquist E.A."/>
            <person name="Lipzen A."/>
            <person name="Lundell T."/>
            <person name="Morin E."/>
            <person name="Murat C."/>
            <person name="Riley R."/>
            <person name="Ohm R."/>
            <person name="Sun H."/>
            <person name="Tunlid A."/>
            <person name="Henrissat B."/>
            <person name="Grigoriev I.V."/>
            <person name="Hibbett D.S."/>
            <person name="Martin F."/>
        </authorList>
    </citation>
    <scope>NUCLEOTIDE SEQUENCE [LARGE SCALE GENOMIC DNA]</scope>
    <source>
        <strain evidence="2">Ve08.2h10</strain>
    </source>
</reference>
<dbReference type="AlphaFoldDB" id="A0A0D0DQT9"/>
<dbReference type="InParanoid" id="A0A0D0DQT9"/>
<dbReference type="HOGENOM" id="CLU_3069348_0_0_1"/>
<sequence>MYYTWLIDPLHAYLCCLSRQEHNSKLVYNINIGKINVGIDCRVRHGFCAGGNR</sequence>
<dbReference type="Proteomes" id="UP000054538">
    <property type="component" value="Unassembled WGS sequence"/>
</dbReference>
<dbReference type="EMBL" id="KN825072">
    <property type="protein sequence ID" value="KIK94988.1"/>
    <property type="molecule type" value="Genomic_DNA"/>
</dbReference>
<name>A0A0D0DQT9_9AGAM</name>
<organism evidence="1 2">
    <name type="scientific">Paxillus rubicundulus Ve08.2h10</name>
    <dbReference type="NCBI Taxonomy" id="930991"/>
    <lineage>
        <taxon>Eukaryota</taxon>
        <taxon>Fungi</taxon>
        <taxon>Dikarya</taxon>
        <taxon>Basidiomycota</taxon>
        <taxon>Agaricomycotina</taxon>
        <taxon>Agaricomycetes</taxon>
        <taxon>Agaricomycetidae</taxon>
        <taxon>Boletales</taxon>
        <taxon>Paxilineae</taxon>
        <taxon>Paxillaceae</taxon>
        <taxon>Paxillus</taxon>
    </lineage>
</organism>
<evidence type="ECO:0000313" key="2">
    <source>
        <dbReference type="Proteomes" id="UP000054538"/>
    </source>
</evidence>
<proteinExistence type="predicted"/>
<reference evidence="1 2" key="1">
    <citation type="submission" date="2014-04" db="EMBL/GenBank/DDBJ databases">
        <authorList>
            <consortium name="DOE Joint Genome Institute"/>
            <person name="Kuo A."/>
            <person name="Kohler A."/>
            <person name="Jargeat P."/>
            <person name="Nagy L.G."/>
            <person name="Floudas D."/>
            <person name="Copeland A."/>
            <person name="Barry K.W."/>
            <person name="Cichocki N."/>
            <person name="Veneault-Fourrey C."/>
            <person name="LaButti K."/>
            <person name="Lindquist E.A."/>
            <person name="Lipzen A."/>
            <person name="Lundell T."/>
            <person name="Morin E."/>
            <person name="Murat C."/>
            <person name="Sun H."/>
            <person name="Tunlid A."/>
            <person name="Henrissat B."/>
            <person name="Grigoriev I.V."/>
            <person name="Hibbett D.S."/>
            <person name="Martin F."/>
            <person name="Nordberg H.P."/>
            <person name="Cantor M.N."/>
            <person name="Hua S.X."/>
        </authorList>
    </citation>
    <scope>NUCLEOTIDE SEQUENCE [LARGE SCALE GENOMIC DNA]</scope>
    <source>
        <strain evidence="1 2">Ve08.2h10</strain>
    </source>
</reference>
<keyword evidence="2" id="KW-1185">Reference proteome</keyword>
<accession>A0A0D0DQT9</accession>
<evidence type="ECO:0000313" key="1">
    <source>
        <dbReference type="EMBL" id="KIK94988.1"/>
    </source>
</evidence>
<gene>
    <name evidence="1" type="ORF">PAXRUDRAFT_827470</name>
</gene>